<evidence type="ECO:0000259" key="1">
    <source>
        <dbReference type="Pfam" id="PF07969"/>
    </source>
</evidence>
<dbReference type="STRING" id="574087.Acear_0086"/>
<name>D9QSU9_ACEAZ</name>
<dbReference type="OrthoDB" id="9775607at2"/>
<evidence type="ECO:0000313" key="2">
    <source>
        <dbReference type="EMBL" id="ADL11637.1"/>
    </source>
</evidence>
<dbReference type="AlphaFoldDB" id="D9QSU9"/>
<dbReference type="PANTHER" id="PTHR11647:SF1">
    <property type="entry name" value="COLLAPSIN RESPONSE MEDIATOR PROTEIN"/>
    <property type="match status" value="1"/>
</dbReference>
<evidence type="ECO:0000313" key="3">
    <source>
        <dbReference type="Proteomes" id="UP000001661"/>
    </source>
</evidence>
<protein>
    <submittedName>
        <fullName evidence="2">N-acyl-D-amino-acid deacylase</fullName>
        <ecNumber evidence="2">3.5.1.81</ecNumber>
    </submittedName>
</protein>
<dbReference type="InterPro" id="IPR011059">
    <property type="entry name" value="Metal-dep_hydrolase_composite"/>
</dbReference>
<dbReference type="Gene3D" id="3.30.1490.130">
    <property type="entry name" value="D-aminoacylase. Domain 3"/>
    <property type="match status" value="1"/>
</dbReference>
<dbReference type="InterPro" id="IPR013108">
    <property type="entry name" value="Amidohydro_3"/>
</dbReference>
<keyword evidence="2" id="KW-0378">Hydrolase</keyword>
<proteinExistence type="predicted"/>
<gene>
    <name evidence="2" type="ordered locus">Acear_0086</name>
</gene>
<dbReference type="SUPFAM" id="SSF51338">
    <property type="entry name" value="Composite domain of metallo-dependent hydrolases"/>
    <property type="match status" value="1"/>
</dbReference>
<accession>D9QSU9</accession>
<dbReference type="HOGENOM" id="CLU_016107_2_1_9"/>
<dbReference type="Proteomes" id="UP000001661">
    <property type="component" value="Chromosome"/>
</dbReference>
<dbReference type="Gene3D" id="2.30.40.10">
    <property type="entry name" value="Urease, subunit C, domain 1"/>
    <property type="match status" value="1"/>
</dbReference>
<feature type="domain" description="Amidohydrolase 3" evidence="1">
    <location>
        <begin position="48"/>
        <end position="215"/>
    </location>
</feature>
<dbReference type="KEGG" id="aar:Acear_0086"/>
<dbReference type="EC" id="3.5.1.81" evidence="2"/>
<dbReference type="PANTHER" id="PTHR11647">
    <property type="entry name" value="HYDRANTOINASE/DIHYDROPYRIMIDINASE FAMILY MEMBER"/>
    <property type="match status" value="1"/>
</dbReference>
<dbReference type="SUPFAM" id="SSF51556">
    <property type="entry name" value="Metallo-dependent hydrolases"/>
    <property type="match status" value="1"/>
</dbReference>
<sequence length="527" mass="58195">MKLDLKLSGGTVVDGTGRDRFRTDIGIKDGEIVKLGDLKELNACIEYNIEGLIIAPGFIDIHSHSKYSILANPKASGKVYQGVTTEVVGNCGSSAAPVTDRSTEAVQDSLDKYNLELEWQSFAGYFGVLEKKGTALNIASLVGHGLLRKSVMGDEPRRPTNDELIEMKQLLASALEDGAWGLSTGLIYPPSSYAATEELMELAQVAAEYNGIYSTHLRSEGDELIKAVKEAIKIGRETGVSVEISHHKAIGKNNWGKVDKTLELITKARDEGFNISCDMYPYLATSTGLAALLPAKIKEGGKEKVLRRLQNKKSVAEIKQYWQQKQQPKDYWSKILISEVSSDDNQHLEGKSITQIAERRNQKPADIVIKLLIEEELQISMVKFSISEADLKKVLEFPETMISSDSLTRVKDGLLDQGKPHPRAYGSFPRVIDKFVKDKELLTLEEAVKKMSYLPAQKLGLNNRGEIAVGKKADLAVFDLTEFTDQATYKQPHRYAAGLKYLIINGQPVVEDAEQTSALPGRVLINL</sequence>
<dbReference type="Pfam" id="PF07969">
    <property type="entry name" value="Amidohydro_3"/>
    <property type="match status" value="2"/>
</dbReference>
<dbReference type="GO" id="GO:0047420">
    <property type="term" value="F:N-acyl-D-amino-acid deacylase activity"/>
    <property type="evidence" value="ECO:0007669"/>
    <property type="project" value="UniProtKB-EC"/>
</dbReference>
<keyword evidence="3" id="KW-1185">Reference proteome</keyword>
<dbReference type="EMBL" id="CP002105">
    <property type="protein sequence ID" value="ADL11637.1"/>
    <property type="molecule type" value="Genomic_DNA"/>
</dbReference>
<organism evidence="2 3">
    <name type="scientific">Acetohalobium arabaticum (strain ATCC 49924 / DSM 5501 / Z-7288)</name>
    <dbReference type="NCBI Taxonomy" id="574087"/>
    <lineage>
        <taxon>Bacteria</taxon>
        <taxon>Bacillati</taxon>
        <taxon>Bacillota</taxon>
        <taxon>Clostridia</taxon>
        <taxon>Halanaerobiales</taxon>
        <taxon>Halobacteroidaceae</taxon>
        <taxon>Acetohalobium</taxon>
    </lineage>
</organism>
<reference evidence="2 3" key="1">
    <citation type="journal article" date="2010" name="Stand. Genomic Sci.">
        <title>Complete genome sequence of Acetohalobium arabaticum type strain (Z-7288).</title>
        <authorList>
            <person name="Sikorski J."/>
            <person name="Lapidus A."/>
            <person name="Chertkov O."/>
            <person name="Lucas S."/>
            <person name="Copeland A."/>
            <person name="Glavina Del Rio T."/>
            <person name="Nolan M."/>
            <person name="Tice H."/>
            <person name="Cheng J.F."/>
            <person name="Han C."/>
            <person name="Brambilla E."/>
            <person name="Pitluck S."/>
            <person name="Liolios K."/>
            <person name="Ivanova N."/>
            <person name="Mavromatis K."/>
            <person name="Mikhailova N."/>
            <person name="Pati A."/>
            <person name="Bruce D."/>
            <person name="Detter C."/>
            <person name="Tapia R."/>
            <person name="Goodwin L."/>
            <person name="Chen A."/>
            <person name="Palaniappan K."/>
            <person name="Land M."/>
            <person name="Hauser L."/>
            <person name="Chang Y.J."/>
            <person name="Jeffries C.D."/>
            <person name="Rohde M."/>
            <person name="Goker M."/>
            <person name="Spring S."/>
            <person name="Woyke T."/>
            <person name="Bristow J."/>
            <person name="Eisen J.A."/>
            <person name="Markowitz V."/>
            <person name="Hugenholtz P."/>
            <person name="Kyrpides N.C."/>
            <person name="Klenk H.P."/>
        </authorList>
    </citation>
    <scope>NUCLEOTIDE SEQUENCE [LARGE SCALE GENOMIC DNA]</scope>
    <source>
        <strain evidence="3">ATCC 49924 / DSM 5501 / Z-7288</strain>
    </source>
</reference>
<dbReference type="InterPro" id="IPR050378">
    <property type="entry name" value="Metallo-dep_Hydrolases_sf"/>
</dbReference>
<dbReference type="InterPro" id="IPR023100">
    <property type="entry name" value="D-aminoacylase_insert_dom_sf"/>
</dbReference>
<dbReference type="eggNOG" id="COG3653">
    <property type="taxonomic scope" value="Bacteria"/>
</dbReference>
<dbReference type="CDD" id="cd01297">
    <property type="entry name" value="D-aminoacylase"/>
    <property type="match status" value="1"/>
</dbReference>
<dbReference type="InterPro" id="IPR032466">
    <property type="entry name" value="Metal_Hydrolase"/>
</dbReference>
<feature type="domain" description="Amidohydrolase 3" evidence="1">
    <location>
        <begin position="416"/>
        <end position="510"/>
    </location>
</feature>
<dbReference type="Gene3D" id="3.20.20.140">
    <property type="entry name" value="Metal-dependent hydrolases"/>
    <property type="match status" value="1"/>
</dbReference>
<dbReference type="RefSeq" id="WP_013277084.1">
    <property type="nucleotide sequence ID" value="NC_014378.1"/>
</dbReference>